<dbReference type="Pfam" id="PF18962">
    <property type="entry name" value="Por_Secre_tail"/>
    <property type="match status" value="1"/>
</dbReference>
<dbReference type="InterPro" id="IPR000998">
    <property type="entry name" value="MAM_dom"/>
</dbReference>
<dbReference type="NCBIfam" id="TIGR04183">
    <property type="entry name" value="Por_Secre_tail"/>
    <property type="match status" value="1"/>
</dbReference>
<dbReference type="AlphaFoldDB" id="A0A9E8SCY6"/>
<evidence type="ECO:0000313" key="5">
    <source>
        <dbReference type="Proteomes" id="UP001164705"/>
    </source>
</evidence>
<dbReference type="Gene3D" id="2.60.40.10">
    <property type="entry name" value="Immunoglobulins"/>
    <property type="match status" value="2"/>
</dbReference>
<keyword evidence="5" id="KW-1185">Reference proteome</keyword>
<dbReference type="SMART" id="SM00137">
    <property type="entry name" value="MAM"/>
    <property type="match status" value="2"/>
</dbReference>
<dbReference type="GO" id="GO:0005975">
    <property type="term" value="P:carbohydrate metabolic process"/>
    <property type="evidence" value="ECO:0007669"/>
    <property type="project" value="UniProtKB-ARBA"/>
</dbReference>
<evidence type="ECO:0000313" key="4">
    <source>
        <dbReference type="EMBL" id="WAC01142.1"/>
    </source>
</evidence>
<dbReference type="InterPro" id="IPR032179">
    <property type="entry name" value="Cry22Aa_Ig-like"/>
</dbReference>
<dbReference type="Pfam" id="PF00629">
    <property type="entry name" value="MAM"/>
    <property type="match status" value="2"/>
</dbReference>
<proteinExistence type="predicted"/>
<dbReference type="InterPro" id="IPR051560">
    <property type="entry name" value="MAM_domain-containing"/>
</dbReference>
<feature type="domain" description="MAM" evidence="2">
    <location>
        <begin position="460"/>
        <end position="628"/>
    </location>
</feature>
<dbReference type="RefSeq" id="WP_267675758.1">
    <property type="nucleotide sequence ID" value="NZ_CP113088.1"/>
</dbReference>
<dbReference type="Proteomes" id="UP001164705">
    <property type="component" value="Chromosome"/>
</dbReference>
<sequence>MRDNKAGGANNNSDDMAITVNGTAGPFVVNTPNTNVTWNAGTTQSVTWNVAGTTGNGINAANVDIFLSIDGGNTYPITLATGVANDGSQNIVVPNNQGNQNRIMVKGSNNIFFDISNSNFTIGTPVTCVANVPVGLAASNIGASTATLSWTAVPAATYDLRYRKCGTTTWTTNVVTGTSSTVSGLTTLTTYEAQVRSKCSSGSNSAYSASVSFTTTDVQLNYCTSASSNVNDEYISRVQLGTINNIYGAQFYSDFTAQSTNLAKGSATAITITPTWTGTVYNEAYAVWIDYNKDGDFTDAGEQVFSQAPTQATPVSGTFTVPNTATNGTTRLRVAMKYNAAPTSCESFQYGEVEDYTVNIQAGAGDTTAPVITLIGNGTINLLVGDTYNEQGATATDNVDGNITSSIVITGNVDTSVAGTYTITYNVSDAAGNAATPVIRTINVTQVSYGCTSGITSFPYNQGFESGIGDWTQSTTDTIDWTVNANGTPSTGTGPSSAFEGVNYVYVEASVQGTGYPNARAILNSPCFDLSAVSEATFSFKYHMYGATDMGSIALEASTDNGGTWASIWSQTGNKGNTWQSASINLTTYVGGSVKLRFNRVTGSTWQADIAIDAIKMTEGVPGNGCLGGITSYPYTEGFENTLGAWTQSTADDINWTVDANGTPSSGTGPSSAIQGTYYIYVEASGNGAGYPNKRAIITSPCFDLSGKSSANFNFSYHMYGATNMGSIALEVSNDNGNTWTSLWNQTGNKGNAWLNVSVSLSPYLAQSIQLRFNRVTGNTWQADVAIDNINLTTASTVRGEVIPEPNEEGALFSLSIYPNPVKGEVLYIKTTLDNIPFTLINITGQQVTKGKISTGELDVSELEAGLYVIQFHVNGTLETRKFVKD</sequence>
<reference evidence="4" key="1">
    <citation type="submission" date="2022-11" db="EMBL/GenBank/DDBJ databases">
        <title>Lacinutrix neustonica HL-RS19T sp. nov., isolated from the surface microlayer sample of brackish Lake Shihwa.</title>
        <authorList>
            <person name="Choi J.Y."/>
            <person name="Hwang C.Y."/>
        </authorList>
    </citation>
    <scope>NUCLEOTIDE SEQUENCE</scope>
    <source>
        <strain evidence="4">HL-RS19</strain>
    </source>
</reference>
<dbReference type="GO" id="GO:0004553">
    <property type="term" value="F:hydrolase activity, hydrolyzing O-glycosyl compounds"/>
    <property type="evidence" value="ECO:0007669"/>
    <property type="project" value="UniProtKB-ARBA"/>
</dbReference>
<accession>A0A9E8SCY6</accession>
<dbReference type="PANTHER" id="PTHR23282">
    <property type="entry name" value="APICAL ENDOSOMAL GLYCOPROTEIN PRECURSOR"/>
    <property type="match status" value="1"/>
</dbReference>
<dbReference type="SMART" id="SM00060">
    <property type="entry name" value="FN3"/>
    <property type="match status" value="1"/>
</dbReference>
<dbReference type="InterPro" id="IPR013783">
    <property type="entry name" value="Ig-like_fold"/>
</dbReference>
<dbReference type="Pfam" id="PF20009">
    <property type="entry name" value="GEVED"/>
    <property type="match status" value="1"/>
</dbReference>
<dbReference type="InterPro" id="IPR045474">
    <property type="entry name" value="GEVED"/>
</dbReference>
<name>A0A9E8SCY6_9FLAO</name>
<gene>
    <name evidence="4" type="ORF">N7U66_13380</name>
</gene>
<dbReference type="PROSITE" id="PS50853">
    <property type="entry name" value="FN3"/>
    <property type="match status" value="1"/>
</dbReference>
<dbReference type="CDD" id="cd06263">
    <property type="entry name" value="MAM"/>
    <property type="match status" value="2"/>
</dbReference>
<dbReference type="PANTHER" id="PTHR23282:SF101">
    <property type="entry name" value="MAM DOMAIN-CONTAINING PROTEIN"/>
    <property type="match status" value="1"/>
</dbReference>
<dbReference type="EMBL" id="CP113088">
    <property type="protein sequence ID" value="WAC01142.1"/>
    <property type="molecule type" value="Genomic_DNA"/>
</dbReference>
<protein>
    <submittedName>
        <fullName evidence="4">DUF5011 domain-containing protein</fullName>
    </submittedName>
</protein>
<dbReference type="KEGG" id="lnu:N7U66_13380"/>
<dbReference type="Pfam" id="PF00041">
    <property type="entry name" value="fn3"/>
    <property type="match status" value="1"/>
</dbReference>
<evidence type="ECO:0000259" key="2">
    <source>
        <dbReference type="PROSITE" id="PS50060"/>
    </source>
</evidence>
<keyword evidence="1" id="KW-0732">Signal</keyword>
<dbReference type="PROSITE" id="PS50060">
    <property type="entry name" value="MAM_2"/>
    <property type="match status" value="2"/>
</dbReference>
<evidence type="ECO:0000256" key="1">
    <source>
        <dbReference type="ARBA" id="ARBA00022729"/>
    </source>
</evidence>
<feature type="domain" description="Fibronectin type-III" evidence="3">
    <location>
        <begin position="132"/>
        <end position="218"/>
    </location>
</feature>
<dbReference type="InterPro" id="IPR013320">
    <property type="entry name" value="ConA-like_dom_sf"/>
</dbReference>
<dbReference type="Gene3D" id="2.60.120.200">
    <property type="match status" value="2"/>
</dbReference>
<dbReference type="Pfam" id="PF16403">
    <property type="entry name" value="Bact_surface_Ig-like"/>
    <property type="match status" value="1"/>
</dbReference>
<dbReference type="CDD" id="cd00063">
    <property type="entry name" value="FN3"/>
    <property type="match status" value="1"/>
</dbReference>
<feature type="domain" description="MAM" evidence="2">
    <location>
        <begin position="635"/>
        <end position="800"/>
    </location>
</feature>
<dbReference type="InterPro" id="IPR026444">
    <property type="entry name" value="Secre_tail"/>
</dbReference>
<dbReference type="InterPro" id="IPR036116">
    <property type="entry name" value="FN3_sf"/>
</dbReference>
<dbReference type="GO" id="GO:0016020">
    <property type="term" value="C:membrane"/>
    <property type="evidence" value="ECO:0007669"/>
    <property type="project" value="InterPro"/>
</dbReference>
<dbReference type="InterPro" id="IPR003961">
    <property type="entry name" value="FN3_dom"/>
</dbReference>
<evidence type="ECO:0000259" key="3">
    <source>
        <dbReference type="PROSITE" id="PS50853"/>
    </source>
</evidence>
<dbReference type="NCBIfam" id="NF038128">
    <property type="entry name" value="choice_anch_J"/>
    <property type="match status" value="2"/>
</dbReference>
<dbReference type="SUPFAM" id="SSF49265">
    <property type="entry name" value="Fibronectin type III"/>
    <property type="match status" value="1"/>
</dbReference>
<dbReference type="SUPFAM" id="SSF49899">
    <property type="entry name" value="Concanavalin A-like lectins/glucanases"/>
    <property type="match status" value="2"/>
</dbReference>
<organism evidence="4 5">
    <name type="scientific">Lacinutrix neustonica</name>
    <dbReference type="NCBI Taxonomy" id="2980107"/>
    <lineage>
        <taxon>Bacteria</taxon>
        <taxon>Pseudomonadati</taxon>
        <taxon>Bacteroidota</taxon>
        <taxon>Flavobacteriia</taxon>
        <taxon>Flavobacteriales</taxon>
        <taxon>Flavobacteriaceae</taxon>
        <taxon>Lacinutrix</taxon>
    </lineage>
</organism>